<comment type="caution">
    <text evidence="1">The sequence shown here is derived from an EMBL/GenBank/DDBJ whole genome shotgun (WGS) entry which is preliminary data.</text>
</comment>
<accession>A0ABV9KIN5</accession>
<dbReference type="EMBL" id="JBHSGI010000015">
    <property type="protein sequence ID" value="MFC4669501.1"/>
    <property type="molecule type" value="Genomic_DNA"/>
</dbReference>
<proteinExistence type="predicted"/>
<name>A0ABV9KIN5_9RHOB</name>
<evidence type="ECO:0000313" key="2">
    <source>
        <dbReference type="Proteomes" id="UP001595973"/>
    </source>
</evidence>
<keyword evidence="2" id="KW-1185">Reference proteome</keyword>
<organism evidence="1 2">
    <name type="scientific">Seohaeicola nanhaiensis</name>
    <dbReference type="NCBI Taxonomy" id="1387282"/>
    <lineage>
        <taxon>Bacteria</taxon>
        <taxon>Pseudomonadati</taxon>
        <taxon>Pseudomonadota</taxon>
        <taxon>Alphaproteobacteria</taxon>
        <taxon>Rhodobacterales</taxon>
        <taxon>Roseobacteraceae</taxon>
        <taxon>Seohaeicola</taxon>
    </lineage>
</organism>
<evidence type="ECO:0000313" key="1">
    <source>
        <dbReference type="EMBL" id="MFC4669501.1"/>
    </source>
</evidence>
<dbReference type="RefSeq" id="WP_380717930.1">
    <property type="nucleotide sequence ID" value="NZ_JBHSGI010000015.1"/>
</dbReference>
<protein>
    <recommendedName>
        <fullName evidence="3">Tetratricopeptide repeat protein</fullName>
    </recommendedName>
</protein>
<evidence type="ECO:0008006" key="3">
    <source>
        <dbReference type="Google" id="ProtNLM"/>
    </source>
</evidence>
<reference evidence="2" key="1">
    <citation type="journal article" date="2019" name="Int. J. Syst. Evol. Microbiol.">
        <title>The Global Catalogue of Microorganisms (GCM) 10K type strain sequencing project: providing services to taxonomists for standard genome sequencing and annotation.</title>
        <authorList>
            <consortium name="The Broad Institute Genomics Platform"/>
            <consortium name="The Broad Institute Genome Sequencing Center for Infectious Disease"/>
            <person name="Wu L."/>
            <person name="Ma J."/>
        </authorList>
    </citation>
    <scope>NUCLEOTIDE SEQUENCE [LARGE SCALE GENOMIC DNA]</scope>
    <source>
        <strain evidence="2">CGMCC 4.7283</strain>
    </source>
</reference>
<gene>
    <name evidence="1" type="ORF">ACFO5X_13145</name>
</gene>
<dbReference type="Proteomes" id="UP001595973">
    <property type="component" value="Unassembled WGS sequence"/>
</dbReference>
<sequence>MSVMPVVSWAGDPAETVLLPPQFRMLHFEPGGFVERRRDYFAHVANARRAEPPGENGERVQGAAEIRALLELAEFDLAHGLASEGLDVLAGLNTALLRTHELKRAALELALWVIDTRDLPLSDGARALLDPKYNLWRDQAVLLALYHWKTGDVEAAGRYVDVAAKRLYQYSRPFVRRALPALLDTAVASGEWPAARRLAGRFALEPELAGSSCYAFQLARTAEAGGDDLTAFDNYLKAGQGNDLWAHRARMGLVQLGLRTETLELADARVLLAQVSRDWSGDAYGVAVLKQLADIDLRLGDTLSALGDFSAIMSRYPDGADAQLARQQARSLWTEFYERGAAGQISLSDFLTGHRRISEGYRFEPGFDLQTEALADRFMALGATMVAADEYRETHDFLLVARDLGLAEADDRRLDLLRLKEADALYRGGQLDELAYLLAEGVRSEDADLQDKLNLMRARLHADRGEDRDVTETAVSEPPIRYLRLRAAAYFGRGEWEEAKRLYGQIVDRAGNEVADSDAVRLLLAAHRSGDKAAAIDVARRFQAVTQNPKWARIAESITEEAPDLLPLRAATAQERLDKAGQTLENLRNLQAAGN</sequence>